<evidence type="ECO:0000256" key="1">
    <source>
        <dbReference type="SAM" id="Phobius"/>
    </source>
</evidence>
<sequence>MGFLYNLYLFGNVFIIFFLFWLKKIRLMNIKCPVGEWKKIALKMIQYFIHSRQLTITFQPQTYKGYSYFDFILLLLLVEEKSIKVGNFDLRDGDDGEVEDIHSTRANLSPFLASSMELLASLGVRLNINAGCTISSIHRRQRNQVLNILLLILKSSNISVSTPLIPQVSLI</sequence>
<reference evidence="2" key="1">
    <citation type="journal article" date="2020" name="Nat. Genet.">
        <title>Genomic diversifications of five Gossypium allopolyploid species and their impact on cotton improvement.</title>
        <authorList>
            <person name="Chen Z.J."/>
            <person name="Sreedasyam A."/>
            <person name="Ando A."/>
            <person name="Song Q."/>
            <person name="De Santiago L.M."/>
            <person name="Hulse-Kemp A.M."/>
            <person name="Ding M."/>
            <person name="Ye W."/>
            <person name="Kirkbride R.C."/>
            <person name="Jenkins J."/>
            <person name="Plott C."/>
            <person name="Lovell J."/>
            <person name="Lin Y.M."/>
            <person name="Vaughn R."/>
            <person name="Liu B."/>
            <person name="Simpson S."/>
            <person name="Scheffler B.E."/>
            <person name="Wen L."/>
            <person name="Saski C.A."/>
            <person name="Grover C.E."/>
            <person name="Hu G."/>
            <person name="Conover J.L."/>
            <person name="Carlson J.W."/>
            <person name="Shu S."/>
            <person name="Boston L.B."/>
            <person name="Williams M."/>
            <person name="Peterson D.G."/>
            <person name="McGee K."/>
            <person name="Jones D.C."/>
            <person name="Wendel J.F."/>
            <person name="Stelly D.M."/>
            <person name="Grimwood J."/>
            <person name="Schmutz J."/>
        </authorList>
    </citation>
    <scope>NUCLEOTIDE SEQUENCE [LARGE SCALE GENOMIC DNA]</scope>
    <source>
        <strain evidence="2">cv. TM-1</strain>
    </source>
</reference>
<organism evidence="2 3">
    <name type="scientific">Gossypium hirsutum</name>
    <name type="common">Upland cotton</name>
    <name type="synonym">Gossypium mexicanum</name>
    <dbReference type="NCBI Taxonomy" id="3635"/>
    <lineage>
        <taxon>Eukaryota</taxon>
        <taxon>Viridiplantae</taxon>
        <taxon>Streptophyta</taxon>
        <taxon>Embryophyta</taxon>
        <taxon>Tracheophyta</taxon>
        <taxon>Spermatophyta</taxon>
        <taxon>Magnoliopsida</taxon>
        <taxon>eudicotyledons</taxon>
        <taxon>Gunneridae</taxon>
        <taxon>Pentapetalae</taxon>
        <taxon>rosids</taxon>
        <taxon>malvids</taxon>
        <taxon>Malvales</taxon>
        <taxon>Malvaceae</taxon>
        <taxon>Malvoideae</taxon>
        <taxon>Gossypium</taxon>
    </lineage>
</organism>
<protein>
    <submittedName>
        <fullName evidence="3">Uncharacterized protein</fullName>
    </submittedName>
</protein>
<keyword evidence="1" id="KW-0472">Membrane</keyword>
<reference evidence="3" key="2">
    <citation type="submission" date="2025-08" db="UniProtKB">
        <authorList>
            <consortium name="RefSeq"/>
        </authorList>
    </citation>
    <scope>IDENTIFICATION</scope>
</reference>
<proteinExistence type="predicted"/>
<dbReference type="GeneID" id="107934560"/>
<dbReference type="KEGG" id="ghi:107934560"/>
<dbReference type="Proteomes" id="UP000818029">
    <property type="component" value="Chromosome D11"/>
</dbReference>
<gene>
    <name evidence="3" type="primary">LOC107934560</name>
</gene>
<feature type="transmembrane region" description="Helical" evidence="1">
    <location>
        <begin position="6"/>
        <end position="22"/>
    </location>
</feature>
<evidence type="ECO:0000313" key="2">
    <source>
        <dbReference type="Proteomes" id="UP000818029"/>
    </source>
</evidence>
<evidence type="ECO:0000313" key="3">
    <source>
        <dbReference type="RefSeq" id="XP_016722511.1"/>
    </source>
</evidence>
<name>A0A1U8M6R3_GOSHI</name>
<dbReference type="PaxDb" id="3635-A0A1U8M6R3"/>
<keyword evidence="2" id="KW-1185">Reference proteome</keyword>
<dbReference type="AlphaFoldDB" id="A0A1U8M6R3"/>
<keyword evidence="1" id="KW-1133">Transmembrane helix</keyword>
<keyword evidence="1" id="KW-0812">Transmembrane</keyword>
<dbReference type="RefSeq" id="XP_016722511.1">
    <property type="nucleotide sequence ID" value="XM_016867022.2"/>
</dbReference>
<accession>A0A1U8M6R3</accession>